<evidence type="ECO:0000256" key="1">
    <source>
        <dbReference type="ARBA" id="ARBA00023015"/>
    </source>
</evidence>
<reference evidence="6 7" key="1">
    <citation type="submission" date="2018-08" db="EMBL/GenBank/DDBJ databases">
        <title>Sequencing the genomes of 1000 actinobacteria strains.</title>
        <authorList>
            <person name="Klenk H.-P."/>
        </authorList>
    </citation>
    <scope>NUCLEOTIDE SEQUENCE [LARGE SCALE GENOMIC DNA]</scope>
    <source>
        <strain evidence="6 7">DSM 43927</strain>
    </source>
</reference>
<dbReference type="PANTHER" id="PTHR24567">
    <property type="entry name" value="CRP FAMILY TRANSCRIPTIONAL REGULATORY PROTEIN"/>
    <property type="match status" value="1"/>
</dbReference>
<dbReference type="Proteomes" id="UP000256661">
    <property type="component" value="Unassembled WGS sequence"/>
</dbReference>
<dbReference type="InterPro" id="IPR012318">
    <property type="entry name" value="HTH_CRP"/>
</dbReference>
<keyword evidence="1" id="KW-0805">Transcription regulation</keyword>
<dbReference type="PANTHER" id="PTHR24567:SF74">
    <property type="entry name" value="HTH-TYPE TRANSCRIPTIONAL REGULATOR ARCR"/>
    <property type="match status" value="1"/>
</dbReference>
<comment type="caution">
    <text evidence="6">The sequence shown here is derived from an EMBL/GenBank/DDBJ whole genome shotgun (WGS) entry which is preliminary data.</text>
</comment>
<dbReference type="GO" id="GO:0003700">
    <property type="term" value="F:DNA-binding transcription factor activity"/>
    <property type="evidence" value="ECO:0007669"/>
    <property type="project" value="TreeGrafter"/>
</dbReference>
<evidence type="ECO:0000256" key="3">
    <source>
        <dbReference type="ARBA" id="ARBA00023163"/>
    </source>
</evidence>
<keyword evidence="2" id="KW-0238">DNA-binding</keyword>
<name>A0A3D9SYZ6_9ACTN</name>
<evidence type="ECO:0000259" key="5">
    <source>
        <dbReference type="PROSITE" id="PS51063"/>
    </source>
</evidence>
<gene>
    <name evidence="6" type="ORF">DFJ69_6668</name>
</gene>
<evidence type="ECO:0000313" key="6">
    <source>
        <dbReference type="EMBL" id="REF01069.1"/>
    </source>
</evidence>
<evidence type="ECO:0000256" key="2">
    <source>
        <dbReference type="ARBA" id="ARBA00023125"/>
    </source>
</evidence>
<sequence length="260" mass="28393">MGQSSPPRPPPDRGLDRAEVRVREGPMERLPAIPFWEALGEAERALLRRAGRVREFRPGAEPLCFEGDASTHVIIIMEGWAKVISPTGSGREVVLAVRGPGDMVGEVSAMFDRPRSATVQPLVNITALSVPAQRFRTFLDDNPQCWWPLMATVVDRMGDLGNRLRVHAGSDGTCRLAHLLVHLAELSLRYRPATADGRIQILPPLSQADLGSWVDASRETAARGFGELRDQGLVATAYKKVTVLDLPGLRGFVARCATDS</sequence>
<dbReference type="Gene3D" id="1.10.10.10">
    <property type="entry name" value="Winged helix-like DNA-binding domain superfamily/Winged helix DNA-binding domain"/>
    <property type="match status" value="1"/>
</dbReference>
<dbReference type="Gene3D" id="2.60.120.10">
    <property type="entry name" value="Jelly Rolls"/>
    <property type="match status" value="1"/>
</dbReference>
<protein>
    <submittedName>
        <fullName evidence="6">CRP-like cAMP-binding protein</fullName>
    </submittedName>
</protein>
<dbReference type="SMART" id="SM00419">
    <property type="entry name" value="HTH_CRP"/>
    <property type="match status" value="1"/>
</dbReference>
<dbReference type="InterPro" id="IPR036390">
    <property type="entry name" value="WH_DNA-bd_sf"/>
</dbReference>
<dbReference type="InterPro" id="IPR000595">
    <property type="entry name" value="cNMP-bd_dom"/>
</dbReference>
<dbReference type="Pfam" id="PF13545">
    <property type="entry name" value="HTH_Crp_2"/>
    <property type="match status" value="1"/>
</dbReference>
<keyword evidence="7" id="KW-1185">Reference proteome</keyword>
<feature type="domain" description="Cyclic nucleotide-binding" evidence="4">
    <location>
        <begin position="35"/>
        <end position="139"/>
    </location>
</feature>
<dbReference type="AlphaFoldDB" id="A0A3D9SYZ6"/>
<proteinExistence type="predicted"/>
<dbReference type="InterPro" id="IPR018490">
    <property type="entry name" value="cNMP-bd_dom_sf"/>
</dbReference>
<feature type="domain" description="HTH crp-type" evidence="5">
    <location>
        <begin position="170"/>
        <end position="247"/>
    </location>
</feature>
<evidence type="ECO:0000313" key="7">
    <source>
        <dbReference type="Proteomes" id="UP000256661"/>
    </source>
</evidence>
<accession>A0A3D9SYZ6</accession>
<dbReference type="EMBL" id="QTTT01000001">
    <property type="protein sequence ID" value="REF01069.1"/>
    <property type="molecule type" value="Genomic_DNA"/>
</dbReference>
<dbReference type="GO" id="GO:0003677">
    <property type="term" value="F:DNA binding"/>
    <property type="evidence" value="ECO:0007669"/>
    <property type="project" value="UniProtKB-KW"/>
</dbReference>
<dbReference type="SMART" id="SM00100">
    <property type="entry name" value="cNMP"/>
    <property type="match status" value="1"/>
</dbReference>
<dbReference type="InterPro" id="IPR014710">
    <property type="entry name" value="RmlC-like_jellyroll"/>
</dbReference>
<evidence type="ECO:0000259" key="4">
    <source>
        <dbReference type="PROSITE" id="PS50042"/>
    </source>
</evidence>
<dbReference type="Pfam" id="PF00027">
    <property type="entry name" value="cNMP_binding"/>
    <property type="match status" value="1"/>
</dbReference>
<dbReference type="InterPro" id="IPR036388">
    <property type="entry name" value="WH-like_DNA-bd_sf"/>
</dbReference>
<keyword evidence="3" id="KW-0804">Transcription</keyword>
<organism evidence="6 7">
    <name type="scientific">Thermomonospora umbrina</name>
    <dbReference type="NCBI Taxonomy" id="111806"/>
    <lineage>
        <taxon>Bacteria</taxon>
        <taxon>Bacillati</taxon>
        <taxon>Actinomycetota</taxon>
        <taxon>Actinomycetes</taxon>
        <taxon>Streptosporangiales</taxon>
        <taxon>Thermomonosporaceae</taxon>
        <taxon>Thermomonospora</taxon>
    </lineage>
</organism>
<dbReference type="CDD" id="cd00038">
    <property type="entry name" value="CAP_ED"/>
    <property type="match status" value="1"/>
</dbReference>
<dbReference type="PROSITE" id="PS51063">
    <property type="entry name" value="HTH_CRP_2"/>
    <property type="match status" value="1"/>
</dbReference>
<dbReference type="SUPFAM" id="SSF46785">
    <property type="entry name" value="Winged helix' DNA-binding domain"/>
    <property type="match status" value="1"/>
</dbReference>
<dbReference type="GO" id="GO:0005829">
    <property type="term" value="C:cytosol"/>
    <property type="evidence" value="ECO:0007669"/>
    <property type="project" value="TreeGrafter"/>
</dbReference>
<dbReference type="InterPro" id="IPR050397">
    <property type="entry name" value="Env_Response_Regulators"/>
</dbReference>
<dbReference type="SUPFAM" id="SSF51206">
    <property type="entry name" value="cAMP-binding domain-like"/>
    <property type="match status" value="1"/>
</dbReference>
<dbReference type="PROSITE" id="PS50042">
    <property type="entry name" value="CNMP_BINDING_3"/>
    <property type="match status" value="1"/>
</dbReference>